<evidence type="ECO:0000256" key="1">
    <source>
        <dbReference type="ARBA" id="ARBA00004651"/>
    </source>
</evidence>
<dbReference type="FunFam" id="1.20.1640.10:FF:000024">
    <property type="entry name" value="Multifunctional fusion protein"/>
    <property type="match status" value="1"/>
</dbReference>
<dbReference type="PANTHER" id="PTHR30081">
    <property type="entry name" value="PROTEIN-EXPORT MEMBRANE PROTEIN SEC"/>
    <property type="match status" value="1"/>
</dbReference>
<dbReference type="InterPro" id="IPR055344">
    <property type="entry name" value="SecD_SecF_C_bact"/>
</dbReference>
<dbReference type="HAMAP" id="MF_01464_B">
    <property type="entry name" value="SecF_B"/>
    <property type="match status" value="1"/>
</dbReference>
<comment type="subcellular location">
    <subcellularLocation>
        <location evidence="1 12">Cell membrane</location>
        <topology evidence="1 12">Multi-pass membrane protein</topology>
    </subcellularLocation>
</comment>
<evidence type="ECO:0000313" key="16">
    <source>
        <dbReference type="EMBL" id="KKK35401.1"/>
    </source>
</evidence>
<evidence type="ECO:0000256" key="12">
    <source>
        <dbReference type="HAMAP-Rule" id="MF_01463"/>
    </source>
</evidence>
<comment type="similarity">
    <text evidence="13">Belongs to the SecD/SecF family. SecF subfamily.</text>
</comment>
<feature type="transmembrane region" description="Helical" evidence="12">
    <location>
        <begin position="716"/>
        <end position="738"/>
    </location>
</feature>
<dbReference type="InterPro" id="IPR022813">
    <property type="entry name" value="SecD/SecF_arch_bac"/>
</dbReference>
<comment type="function">
    <text evidence="9 12">Part of the Sec protein translocase complex. Interacts with the SecYEG preprotein conducting channel. SecDF uses the proton motive force (PMF) to complete protein translocation after the ATP-dependent function of SecA.</text>
</comment>
<dbReference type="Pfam" id="PF21760">
    <property type="entry name" value="SecD_1st"/>
    <property type="match status" value="1"/>
</dbReference>
<comment type="caution">
    <text evidence="12">Lacks conserved residue(s) required for the propagation of feature annotation.</text>
</comment>
<dbReference type="OrthoDB" id="9805019at2"/>
<dbReference type="InterPro" id="IPR005791">
    <property type="entry name" value="SecD"/>
</dbReference>
<dbReference type="GO" id="GO:0006605">
    <property type="term" value="P:protein targeting"/>
    <property type="evidence" value="ECO:0007669"/>
    <property type="project" value="UniProtKB-UniRule"/>
</dbReference>
<keyword evidence="5 12" id="KW-0653">Protein transport</keyword>
<dbReference type="NCBIfam" id="NF009584">
    <property type="entry name" value="PRK13024.1-4"/>
    <property type="match status" value="1"/>
</dbReference>
<dbReference type="FunFam" id="1.20.1640.10:FF:000004">
    <property type="entry name" value="Protein translocase subunit SecD"/>
    <property type="match status" value="1"/>
</dbReference>
<organism evidence="16 17">
    <name type="scientific">Salinicoccus sediminis</name>
    <dbReference type="NCBI Taxonomy" id="1432562"/>
    <lineage>
        <taxon>Bacteria</taxon>
        <taxon>Bacillati</taxon>
        <taxon>Bacillota</taxon>
        <taxon>Bacilli</taxon>
        <taxon>Bacillales</taxon>
        <taxon>Staphylococcaceae</taxon>
        <taxon>Salinicoccus</taxon>
    </lineage>
</organism>
<evidence type="ECO:0000256" key="5">
    <source>
        <dbReference type="ARBA" id="ARBA00022927"/>
    </source>
</evidence>
<feature type="transmembrane region" description="Helical" evidence="12">
    <location>
        <begin position="688"/>
        <end position="710"/>
    </location>
</feature>
<feature type="transmembrane region" description="Helical" evidence="12">
    <location>
        <begin position="272"/>
        <end position="290"/>
    </location>
</feature>
<evidence type="ECO:0000256" key="2">
    <source>
        <dbReference type="ARBA" id="ARBA00022448"/>
    </source>
</evidence>
<feature type="domain" description="Protein export membrane protein SecD/SecF C-terminal" evidence="14">
    <location>
        <begin position="250"/>
        <end position="421"/>
    </location>
</feature>
<dbReference type="STRING" id="1432562.WN59_00775"/>
<evidence type="ECO:0000256" key="13">
    <source>
        <dbReference type="HAMAP-Rule" id="MF_01464"/>
    </source>
</evidence>
<keyword evidence="17" id="KW-1185">Reference proteome</keyword>
<feature type="transmembrane region" description="Helical" evidence="12">
    <location>
        <begin position="632"/>
        <end position="653"/>
    </location>
</feature>
<feature type="transmembrane region" description="Helical" evidence="12">
    <location>
        <begin position="12"/>
        <end position="32"/>
    </location>
</feature>
<accession>A0A0M2SNZ1</accession>
<dbReference type="NCBIfam" id="NF009581">
    <property type="entry name" value="PRK13024.1-1"/>
    <property type="match status" value="1"/>
</dbReference>
<evidence type="ECO:0000256" key="7">
    <source>
        <dbReference type="ARBA" id="ARBA00023010"/>
    </source>
</evidence>
<dbReference type="PATRIC" id="fig|1432562.3.peg.158"/>
<comment type="similarity">
    <text evidence="12">Belongs to the SecD/SecF family. SecD subfamily.</text>
</comment>
<feature type="transmembrane region" description="Helical" evidence="12">
    <location>
        <begin position="366"/>
        <end position="387"/>
    </location>
</feature>
<dbReference type="NCBIfam" id="TIGR01129">
    <property type="entry name" value="secD"/>
    <property type="match status" value="1"/>
</dbReference>
<dbReference type="Proteomes" id="UP000034287">
    <property type="component" value="Unassembled WGS sequence"/>
</dbReference>
<dbReference type="PRINTS" id="PR01755">
    <property type="entry name" value="SECFTRNLCASE"/>
</dbReference>
<feature type="transmembrane region" description="Helical" evidence="12">
    <location>
        <begin position="577"/>
        <end position="598"/>
    </location>
</feature>
<evidence type="ECO:0000256" key="4">
    <source>
        <dbReference type="ARBA" id="ARBA00022692"/>
    </source>
</evidence>
<feature type="transmembrane region" description="Helical" evidence="12">
    <location>
        <begin position="321"/>
        <end position="345"/>
    </location>
</feature>
<comment type="subunit">
    <text evidence="12">Forms a complex with SecF. Part of the essential Sec protein translocation apparatus which comprises SecA, SecYEG and auxiliary proteins SecDF. Other proteins may also be involved.</text>
</comment>
<dbReference type="InterPro" id="IPR022646">
    <property type="entry name" value="SecD/SecF_CS"/>
</dbReference>
<feature type="transmembrane region" description="Helical" evidence="12">
    <location>
        <begin position="605"/>
        <end position="626"/>
    </location>
</feature>
<dbReference type="EMBL" id="LAYZ01000001">
    <property type="protein sequence ID" value="KKK35401.1"/>
    <property type="molecule type" value="Genomic_DNA"/>
</dbReference>
<reference evidence="16 17" key="1">
    <citation type="submission" date="2015-04" db="EMBL/GenBank/DDBJ databases">
        <title>Taxonomic description and genome sequence of Salinicoccus sediminis sp. nov., a novel hyper halotolerant bacterium isolated from marine sediment.</title>
        <authorList>
            <person name="Mathan Kumar R."/>
            <person name="Kaur G."/>
            <person name="Kumar N."/>
            <person name="Kumar A."/>
            <person name="Singh N.K."/>
            <person name="Kaur N."/>
            <person name="Mayilraj S."/>
        </authorList>
    </citation>
    <scope>NUCLEOTIDE SEQUENCE [LARGE SCALE GENOMIC DNA]</scope>
    <source>
        <strain evidence="16 17">SV-16</strain>
    </source>
</reference>
<dbReference type="AlphaFoldDB" id="A0A0M2SNZ1"/>
<feature type="domain" description="Protein translocase subunit SecDF P1" evidence="15">
    <location>
        <begin position="70"/>
        <end position="128"/>
    </location>
</feature>
<evidence type="ECO:0000259" key="15">
    <source>
        <dbReference type="Pfam" id="PF21760"/>
    </source>
</evidence>
<feature type="transmembrane region" description="Helical" evidence="12">
    <location>
        <begin position="399"/>
        <end position="422"/>
    </location>
</feature>
<feature type="transmembrane region" description="Helical" evidence="12">
    <location>
        <begin position="469"/>
        <end position="487"/>
    </location>
</feature>
<dbReference type="InterPro" id="IPR022645">
    <property type="entry name" value="SecD/SecF_bac"/>
</dbReference>
<dbReference type="NCBIfam" id="TIGR00966">
    <property type="entry name" value="transloc_SecF"/>
    <property type="match status" value="1"/>
</dbReference>
<evidence type="ECO:0000256" key="8">
    <source>
        <dbReference type="ARBA" id="ARBA00023136"/>
    </source>
</evidence>
<comment type="similarity">
    <text evidence="10">In the C-terminal section; belongs to the SecD/SecF family. SecF subfamily.</text>
</comment>
<evidence type="ECO:0000256" key="6">
    <source>
        <dbReference type="ARBA" id="ARBA00022989"/>
    </source>
</evidence>
<dbReference type="NCBIfam" id="TIGR00916">
    <property type="entry name" value="2A0604s01"/>
    <property type="match status" value="2"/>
</dbReference>
<dbReference type="Pfam" id="PF02355">
    <property type="entry name" value="SecD_SecF_C"/>
    <property type="match status" value="2"/>
</dbReference>
<comment type="caution">
    <text evidence="16">The sequence shown here is derived from an EMBL/GenBank/DDBJ whole genome shotgun (WGS) entry which is preliminary data.</text>
</comment>
<evidence type="ECO:0000256" key="11">
    <source>
        <dbReference type="ARBA" id="ARBA00061053"/>
    </source>
</evidence>
<protein>
    <recommendedName>
        <fullName evidence="12 13">Multifunctional fusion protein</fullName>
    </recommendedName>
    <domain>
        <recommendedName>
            <fullName evidence="12">Protein translocase subunit SecD</fullName>
        </recommendedName>
    </domain>
    <domain>
        <recommendedName>
            <fullName evidence="13">Protein-export membrane protein SecF</fullName>
        </recommendedName>
    </domain>
</protein>
<keyword evidence="2 12" id="KW-0813">Transport</keyword>
<evidence type="ECO:0000256" key="9">
    <source>
        <dbReference type="ARBA" id="ARBA00059018"/>
    </source>
</evidence>
<dbReference type="PANTHER" id="PTHR30081:SF1">
    <property type="entry name" value="PROTEIN TRANSLOCASE SUBUNIT SECD"/>
    <property type="match status" value="1"/>
</dbReference>
<dbReference type="SUPFAM" id="SSF82866">
    <property type="entry name" value="Multidrug efflux transporter AcrB transmembrane domain"/>
    <property type="match status" value="2"/>
</dbReference>
<dbReference type="Gene3D" id="1.20.1640.10">
    <property type="entry name" value="Multidrug efflux transporter AcrB transmembrane domain"/>
    <property type="match status" value="2"/>
</dbReference>
<dbReference type="Pfam" id="PF07549">
    <property type="entry name" value="Sec_GG"/>
    <property type="match status" value="1"/>
</dbReference>
<comment type="subunit">
    <text evidence="13">Forms a complex with SecD. Part of the essential Sec protein translocation apparatus which comprises SecA, SecYEG and auxiliary proteins SecDF. Other proteins may also be involved.</text>
</comment>
<dbReference type="InterPro" id="IPR048631">
    <property type="entry name" value="SecD_1st"/>
</dbReference>
<comment type="similarity">
    <text evidence="11">In the N-terminal section; belongs to the SecD/SecF family. SecD subfamily.</text>
</comment>
<feature type="transmembrane region" description="Helical" evidence="12">
    <location>
        <begin position="295"/>
        <end position="315"/>
    </location>
</feature>
<dbReference type="GO" id="GO:0043952">
    <property type="term" value="P:protein transport by the Sec complex"/>
    <property type="evidence" value="ECO:0007669"/>
    <property type="project" value="UniProtKB-UniRule"/>
</dbReference>
<dbReference type="GO" id="GO:0005886">
    <property type="term" value="C:plasma membrane"/>
    <property type="evidence" value="ECO:0007669"/>
    <property type="project" value="UniProtKB-SubCell"/>
</dbReference>
<dbReference type="InterPro" id="IPR005665">
    <property type="entry name" value="SecF_bac"/>
</dbReference>
<proteinExistence type="inferred from homology"/>
<name>A0A0M2SNZ1_9STAP</name>
<dbReference type="GO" id="GO:0065002">
    <property type="term" value="P:intracellular protein transmembrane transport"/>
    <property type="evidence" value="ECO:0007669"/>
    <property type="project" value="UniProtKB-UniRule"/>
</dbReference>
<keyword evidence="8 12" id="KW-0472">Membrane</keyword>
<keyword evidence="7 12" id="KW-0811">Translocation</keyword>
<dbReference type="RefSeq" id="WP_046511121.1">
    <property type="nucleotide sequence ID" value="NZ_LAYZ01000001.1"/>
</dbReference>
<keyword evidence="6 12" id="KW-1133">Transmembrane helix</keyword>
<dbReference type="InterPro" id="IPR048634">
    <property type="entry name" value="SecD_SecF_C"/>
</dbReference>
<keyword evidence="3 12" id="KW-1003">Cell membrane</keyword>
<gene>
    <name evidence="12" type="primary">secD</name>
    <name evidence="13" type="synonym">secF</name>
    <name evidence="16" type="ORF">WN59_00775</name>
</gene>
<keyword evidence="4 12" id="KW-0812">Transmembrane</keyword>
<dbReference type="Gene3D" id="3.30.70.3220">
    <property type="match status" value="1"/>
</dbReference>
<feature type="domain" description="Protein export membrane protein SecD/SecF C-terminal" evidence="14">
    <location>
        <begin position="565"/>
        <end position="740"/>
    </location>
</feature>
<dbReference type="GO" id="GO:0015450">
    <property type="term" value="F:protein-transporting ATPase activity"/>
    <property type="evidence" value="ECO:0007669"/>
    <property type="project" value="InterPro"/>
</dbReference>
<dbReference type="HAMAP" id="MF_01463_B">
    <property type="entry name" value="SecD_B"/>
    <property type="match status" value="1"/>
</dbReference>
<evidence type="ECO:0000259" key="14">
    <source>
        <dbReference type="Pfam" id="PF02355"/>
    </source>
</evidence>
<sequence>MNRGVTLKTKFSRIIASLMIVVILFAVIGLTLKDVVKDVNLGLDLQGGFEVLYEVNPLDEGDEIDETAVKSTASTLESRVNVLGVSEPNISVEGDNRIRVQLAGVDDQQEAREMLSTQAELTIRDVDDNVLLSGADLVQGGASQNFDETGNPMVSLELKDPDQFRQITEDISQKPQGENLMVIWMDFEEGEDSFAEEAQKENPKFVSAPSVSGPINSSEVMISGGFSGEEGLERAQNISALLNAGSLPVELEEIYSNSVGAQFGEQALDETVTAGLIGVALVFIFMIAFYRLPGLVAAVTLAVYIYLTILGFNTISGVLTLPGIAALILGVGMAVDANIIMYERIKDELRIGRNLKAAYKKASAQSLWTIVDANLTTLIAGVALFIFGTSSVKGFATMLLLSILMSFFTAVFLTRILLSLLVKSGYFNRKLSWFGIRDRTRHDINEGKEIEDLSTPWDRFDFIKHYRKFFAASIAMIIAGAAVLAIFRLNLGIDFTSGTRADITTDGSATVEQVEQELEEMDIPPTSITTSGEDSFTARYNTDLSQDQVTGMQERFSELYGADPMISTVSPVIGQELAQNAMFALALAAVGIILYASIRFEWRMALPAVLALLHDAFIMIAVFSIFRLEVDVTFIAAVLTIVGYSINDTIVTFDRIRENLRKVKVIESEDEIDMLINRSMRQTLTRSINTVLTVIIVVVFLVLFGSTAILNFSIALLVGLISGVYSSMFIAIQLWGILKKRQLRKNDGRLVVYEEKKKDEEKILV</sequence>
<evidence type="ECO:0000256" key="3">
    <source>
        <dbReference type="ARBA" id="ARBA00022475"/>
    </source>
</evidence>
<evidence type="ECO:0000256" key="10">
    <source>
        <dbReference type="ARBA" id="ARBA00060856"/>
    </source>
</evidence>
<evidence type="ECO:0000313" key="17">
    <source>
        <dbReference type="Proteomes" id="UP000034287"/>
    </source>
</evidence>